<dbReference type="EMBL" id="AZDZ01000019">
    <property type="protein sequence ID" value="KRK79031.1"/>
    <property type="molecule type" value="Genomic_DNA"/>
</dbReference>
<evidence type="ECO:0000313" key="1">
    <source>
        <dbReference type="EMBL" id="KRK79031.1"/>
    </source>
</evidence>
<dbReference type="PATRIC" id="fig|1423775.4.peg.1423"/>
<dbReference type="AlphaFoldDB" id="A0A0R1KJ30"/>
<comment type="caution">
    <text evidence="1">The sequence shown here is derived from an EMBL/GenBank/DDBJ whole genome shotgun (WGS) entry which is preliminary data.</text>
</comment>
<evidence type="ECO:0000313" key="2">
    <source>
        <dbReference type="Proteomes" id="UP000051248"/>
    </source>
</evidence>
<dbReference type="Pfam" id="PF07751">
    <property type="entry name" value="Abi_2"/>
    <property type="match status" value="1"/>
</dbReference>
<organism evidence="1 2">
    <name type="scientific">Companilactobacillus nodensis DSM 19682 = JCM 14932 = NBRC 107160</name>
    <dbReference type="NCBI Taxonomy" id="1423775"/>
    <lineage>
        <taxon>Bacteria</taxon>
        <taxon>Bacillati</taxon>
        <taxon>Bacillota</taxon>
        <taxon>Bacilli</taxon>
        <taxon>Lactobacillales</taxon>
        <taxon>Lactobacillaceae</taxon>
        <taxon>Companilactobacillus</taxon>
    </lineage>
</organism>
<dbReference type="OrthoDB" id="5363652at2"/>
<dbReference type="STRING" id="1423775.FD03_GL001393"/>
<gene>
    <name evidence="1" type="ORF">FD03_GL001393</name>
</gene>
<reference evidence="1 2" key="1">
    <citation type="journal article" date="2015" name="Genome Announc.">
        <title>Expanding the biotechnology potential of lactobacilli through comparative genomics of 213 strains and associated genera.</title>
        <authorList>
            <person name="Sun Z."/>
            <person name="Harris H.M."/>
            <person name="McCann A."/>
            <person name="Guo C."/>
            <person name="Argimon S."/>
            <person name="Zhang W."/>
            <person name="Yang X."/>
            <person name="Jeffery I.B."/>
            <person name="Cooney J.C."/>
            <person name="Kagawa T.F."/>
            <person name="Liu W."/>
            <person name="Song Y."/>
            <person name="Salvetti E."/>
            <person name="Wrobel A."/>
            <person name="Rasinkangas P."/>
            <person name="Parkhill J."/>
            <person name="Rea M.C."/>
            <person name="O'Sullivan O."/>
            <person name="Ritari J."/>
            <person name="Douillard F.P."/>
            <person name="Paul Ross R."/>
            <person name="Yang R."/>
            <person name="Briner A.E."/>
            <person name="Felis G.E."/>
            <person name="de Vos W.M."/>
            <person name="Barrangou R."/>
            <person name="Klaenhammer T.R."/>
            <person name="Caufield P.W."/>
            <person name="Cui Y."/>
            <person name="Zhang H."/>
            <person name="O'Toole P.W."/>
        </authorList>
    </citation>
    <scope>NUCLEOTIDE SEQUENCE [LARGE SCALE GENOMIC DNA]</scope>
    <source>
        <strain evidence="1 2">DSM 19682</strain>
    </source>
</reference>
<sequence length="339" mass="39491">MIEPKPFKSYNQQLKILRERGMDIPKGYQASKVIKILELENYYSVINGYKDIFLERDPVTGSIVKPEIFKNGTTFNEVSSLYFFDRDLRNICLKYLLKIESALKTTISYRFSEKFKGQTNPYFNLNNYTNDSGQTLNVARNIATLSNTISRKSKDKSINHYLTEYGTVPLWVLVNILTLGNINHFYVCLDDQLKNSIAEDFSKYFNDSGRQLNNQLIHLQGQDIEGILKITNDFRNVCAHEEILYNHVLMRRPKIRTLEKYLDTDLSSPKANLYVLLTMMRFYLSKEDCQLLFDGVEGLFKEYVGKIKTESVDFKLVLIAMGFNRDRPELFNDVLKIYG</sequence>
<accession>A0A0R1KJ30</accession>
<proteinExistence type="predicted"/>
<dbReference type="InterPro" id="IPR011664">
    <property type="entry name" value="Abi_system_AbiD/AbiF-like"/>
</dbReference>
<dbReference type="Proteomes" id="UP000051248">
    <property type="component" value="Unassembled WGS sequence"/>
</dbReference>
<protein>
    <submittedName>
        <fullName evidence="1">Abi-like protein</fullName>
    </submittedName>
</protein>
<keyword evidence="2" id="KW-1185">Reference proteome</keyword>
<dbReference type="RefSeq" id="WP_025024928.1">
    <property type="nucleotide sequence ID" value="NZ_AZDZ01000019.1"/>
</dbReference>
<dbReference type="eggNOG" id="COG4823">
    <property type="taxonomic scope" value="Bacteria"/>
</dbReference>
<name>A0A0R1KJ30_9LACO</name>